<feature type="domain" description="HD/PDEase" evidence="2">
    <location>
        <begin position="48"/>
        <end position="212"/>
    </location>
</feature>
<dbReference type="RefSeq" id="XP_009846085.1">
    <property type="nucleotide sequence ID" value="XM_009847783.1"/>
</dbReference>
<proteinExistence type="predicted"/>
<gene>
    <name evidence="3" type="ORF">H257_18682</name>
</gene>
<dbReference type="Pfam" id="PF01966">
    <property type="entry name" value="HD"/>
    <property type="match status" value="1"/>
</dbReference>
<name>W4FAE7_APHAT</name>
<dbReference type="GO" id="GO:0008832">
    <property type="term" value="F:dGTPase activity"/>
    <property type="evidence" value="ECO:0007669"/>
    <property type="project" value="TreeGrafter"/>
</dbReference>
<dbReference type="GO" id="GO:0005634">
    <property type="term" value="C:nucleus"/>
    <property type="evidence" value="ECO:0007669"/>
    <property type="project" value="TreeGrafter"/>
</dbReference>
<dbReference type="AlphaFoldDB" id="W4FAE7"/>
<protein>
    <recommendedName>
        <fullName evidence="2">HD/PDEase domain-containing protein</fullName>
    </recommendedName>
</protein>
<evidence type="ECO:0000256" key="1">
    <source>
        <dbReference type="SAM" id="MobiDB-lite"/>
    </source>
</evidence>
<dbReference type="InterPro" id="IPR050135">
    <property type="entry name" value="dGTPase-like"/>
</dbReference>
<dbReference type="CDD" id="cd00077">
    <property type="entry name" value="HDc"/>
    <property type="match status" value="1"/>
</dbReference>
<dbReference type="PANTHER" id="PTHR11373">
    <property type="entry name" value="DEOXYNUCLEOSIDE TRIPHOSPHATE TRIPHOSPHOHYDROLASE"/>
    <property type="match status" value="1"/>
</dbReference>
<accession>W4FAE7</accession>
<reference evidence="3" key="1">
    <citation type="submission" date="2013-12" db="EMBL/GenBank/DDBJ databases">
        <title>The Genome Sequence of Aphanomyces astaci APO3.</title>
        <authorList>
            <consortium name="The Broad Institute Genomics Platform"/>
            <person name="Russ C."/>
            <person name="Tyler B."/>
            <person name="van West P."/>
            <person name="Dieguez-Uribeondo J."/>
            <person name="Young S.K."/>
            <person name="Zeng Q."/>
            <person name="Gargeya S."/>
            <person name="Fitzgerald M."/>
            <person name="Abouelleil A."/>
            <person name="Alvarado L."/>
            <person name="Chapman S.B."/>
            <person name="Gainer-Dewar J."/>
            <person name="Goldberg J."/>
            <person name="Griggs A."/>
            <person name="Gujja S."/>
            <person name="Hansen M."/>
            <person name="Howarth C."/>
            <person name="Imamovic A."/>
            <person name="Ireland A."/>
            <person name="Larimer J."/>
            <person name="McCowan C."/>
            <person name="Murphy C."/>
            <person name="Pearson M."/>
            <person name="Poon T.W."/>
            <person name="Priest M."/>
            <person name="Roberts A."/>
            <person name="Saif S."/>
            <person name="Shea T."/>
            <person name="Sykes S."/>
            <person name="Wortman J."/>
            <person name="Nusbaum C."/>
            <person name="Birren B."/>
        </authorList>
    </citation>
    <scope>NUCLEOTIDE SEQUENCE [LARGE SCALE GENOMIC DNA]</scope>
    <source>
        <strain evidence="3">APO3</strain>
    </source>
</reference>
<dbReference type="SMART" id="SM00471">
    <property type="entry name" value="HDc"/>
    <property type="match status" value="1"/>
</dbReference>
<dbReference type="Gene3D" id="3.30.70.2760">
    <property type="match status" value="1"/>
</dbReference>
<dbReference type="SUPFAM" id="SSF109604">
    <property type="entry name" value="HD-domain/PDEase-like"/>
    <property type="match status" value="1"/>
</dbReference>
<dbReference type="PANTHER" id="PTHR11373:SF4">
    <property type="entry name" value="DEOXYNUCLEOSIDE TRIPHOSPHATE TRIPHOSPHOHYDROLASE SAMHD1"/>
    <property type="match status" value="1"/>
</dbReference>
<dbReference type="GeneID" id="20820678"/>
<dbReference type="InterPro" id="IPR006674">
    <property type="entry name" value="HD_domain"/>
</dbReference>
<organism evidence="3">
    <name type="scientific">Aphanomyces astaci</name>
    <name type="common">Crayfish plague agent</name>
    <dbReference type="NCBI Taxonomy" id="112090"/>
    <lineage>
        <taxon>Eukaryota</taxon>
        <taxon>Sar</taxon>
        <taxon>Stramenopiles</taxon>
        <taxon>Oomycota</taxon>
        <taxon>Saprolegniomycetes</taxon>
        <taxon>Saprolegniales</taxon>
        <taxon>Verrucalvaceae</taxon>
        <taxon>Aphanomyces</taxon>
    </lineage>
</organism>
<feature type="region of interest" description="Disordered" evidence="1">
    <location>
        <begin position="451"/>
        <end position="472"/>
    </location>
</feature>
<dbReference type="InterPro" id="IPR003607">
    <property type="entry name" value="HD/PDEase_dom"/>
</dbReference>
<dbReference type="OrthoDB" id="9991235at2759"/>
<dbReference type="VEuPathDB" id="FungiDB:H257_18682"/>
<dbReference type="EMBL" id="KI913311">
    <property type="protein sequence ID" value="ETV64432.1"/>
    <property type="molecule type" value="Genomic_DNA"/>
</dbReference>
<evidence type="ECO:0000313" key="3">
    <source>
        <dbReference type="EMBL" id="ETV64432.1"/>
    </source>
</evidence>
<evidence type="ECO:0000259" key="2">
    <source>
        <dbReference type="SMART" id="SM00471"/>
    </source>
</evidence>
<dbReference type="FunFam" id="1.10.3210.10:FF:000030">
    <property type="entry name" value="Deoxynucleoside triphosphate triphosphohydrolase SAMHD1 homolog"/>
    <property type="match status" value="1"/>
</dbReference>
<sequence>MSRKVFNDQVHGYISMSPLCVSIIDTPQFQRLRDLKQLGTLYYVFPGGSHNRFEHSLGVAHLAGATVERFQINQPELDITAKDVDLLSVAGLVHDLGHGPFSHVFDGAFMPVARPNSSYSHEDMSLRMLEYLVDDNSIDMDTHDIRFVQQIIQGAKRCLSFLFLTPPSSPCSTHQARVDGRGFLYEIVANGRNCIDVDKFDYLARDMENLFGGKKGFDCSRLWHYNRVIGNEICYHTSVTGDIYEMFQQRYYMHKQIYNHRKGKAVEYMICDALLLADKELGISSSTESPERFQYMTDHIVKTIECSTSAALGPARAIIRRIRTRHLYEFVDEYLVPADLMNHIPKLTAEDIACASNAAALNLNVDDIIVYDGRLNYNLKDKNPVDMVSFYSTSDLNHKFHTPKDEVSLLFPDKFEERILRVFSRNSDGSVKHAISDAFRRHLKQYTRRLPFSPASKVGPKPPLAFRPSSSTSRVLALDLDDASATKRAKLEEH</sequence>
<dbReference type="Gene3D" id="1.10.3210.10">
    <property type="entry name" value="Hypothetical protein af1432"/>
    <property type="match status" value="1"/>
</dbReference>
<dbReference type="GO" id="GO:0006203">
    <property type="term" value="P:dGTP catabolic process"/>
    <property type="evidence" value="ECO:0007669"/>
    <property type="project" value="TreeGrafter"/>
</dbReference>